<dbReference type="AlphaFoldDB" id="A0A0E9VJ81"/>
<proteinExistence type="predicted"/>
<protein>
    <submittedName>
        <fullName evidence="1">Uncharacterized protein</fullName>
    </submittedName>
</protein>
<evidence type="ECO:0000313" key="1">
    <source>
        <dbReference type="EMBL" id="JAH77258.1"/>
    </source>
</evidence>
<dbReference type="EMBL" id="GBXM01031319">
    <property type="protein sequence ID" value="JAH77258.1"/>
    <property type="molecule type" value="Transcribed_RNA"/>
</dbReference>
<reference evidence="1" key="2">
    <citation type="journal article" date="2015" name="Fish Shellfish Immunol.">
        <title>Early steps in the European eel (Anguilla anguilla)-Vibrio vulnificus interaction in the gills: Role of the RtxA13 toxin.</title>
        <authorList>
            <person name="Callol A."/>
            <person name="Pajuelo D."/>
            <person name="Ebbesson L."/>
            <person name="Teles M."/>
            <person name="MacKenzie S."/>
            <person name="Amaro C."/>
        </authorList>
    </citation>
    <scope>NUCLEOTIDE SEQUENCE</scope>
</reference>
<reference evidence="1" key="1">
    <citation type="submission" date="2014-11" db="EMBL/GenBank/DDBJ databases">
        <authorList>
            <person name="Amaro Gonzalez C."/>
        </authorList>
    </citation>
    <scope>NUCLEOTIDE SEQUENCE</scope>
</reference>
<accession>A0A0E9VJ81</accession>
<sequence>MYVRVCVCVRVCVSNHTCRDF</sequence>
<name>A0A0E9VJ81_ANGAN</name>
<organism evidence="1">
    <name type="scientific">Anguilla anguilla</name>
    <name type="common">European freshwater eel</name>
    <name type="synonym">Muraena anguilla</name>
    <dbReference type="NCBI Taxonomy" id="7936"/>
    <lineage>
        <taxon>Eukaryota</taxon>
        <taxon>Metazoa</taxon>
        <taxon>Chordata</taxon>
        <taxon>Craniata</taxon>
        <taxon>Vertebrata</taxon>
        <taxon>Euteleostomi</taxon>
        <taxon>Actinopterygii</taxon>
        <taxon>Neopterygii</taxon>
        <taxon>Teleostei</taxon>
        <taxon>Anguilliformes</taxon>
        <taxon>Anguillidae</taxon>
        <taxon>Anguilla</taxon>
    </lineage>
</organism>